<organism evidence="2 3">
    <name type="scientific">Tieghemostelium lacteum</name>
    <name type="common">Slime mold</name>
    <name type="synonym">Dictyostelium lacteum</name>
    <dbReference type="NCBI Taxonomy" id="361077"/>
    <lineage>
        <taxon>Eukaryota</taxon>
        <taxon>Amoebozoa</taxon>
        <taxon>Evosea</taxon>
        <taxon>Eumycetozoa</taxon>
        <taxon>Dictyostelia</taxon>
        <taxon>Dictyosteliales</taxon>
        <taxon>Raperosteliaceae</taxon>
        <taxon>Tieghemostelium</taxon>
    </lineage>
</organism>
<reference evidence="2 3" key="1">
    <citation type="submission" date="2015-12" db="EMBL/GenBank/DDBJ databases">
        <title>Dictyostelia acquired genes for synthesis and detection of signals that induce cell-type specialization by lateral gene transfer from prokaryotes.</title>
        <authorList>
            <person name="Gloeckner G."/>
            <person name="Schaap P."/>
        </authorList>
    </citation>
    <scope>NUCLEOTIDE SEQUENCE [LARGE SCALE GENOMIC DNA]</scope>
    <source>
        <strain evidence="2 3">TK</strain>
    </source>
</reference>
<evidence type="ECO:0000256" key="1">
    <source>
        <dbReference type="SAM" id="MobiDB-lite"/>
    </source>
</evidence>
<sequence>MYRFIIGNKWKLISNQQFCNSLIVNNRANIVYYSTSTKNGNNNGNNKVNRNIFDEEDDEDDEDVNEEERLKLEERKKYVFIKPKKLFQREKVKWTEKDIELIIQNERSKKKEEKVRNIFEEDDGEEEEERRIKQNEQRLKDMGYNLAEDIGETDDLASIKNDREFAKLLTELFRNKRTGQMDLDEDDIKEIQRMLLNDSLSSLTLILSIGKMVIARRLQTAYEASLKIFGFRPEGSINLGLKYLRKPLIGQHLVNYYPKPLLSREMIGNSDEKGFIKEETRERDLQRGKVQVKKGAGKQALKRKK</sequence>
<feature type="compositionally biased region" description="Low complexity" evidence="1">
    <location>
        <begin position="39"/>
        <end position="51"/>
    </location>
</feature>
<proteinExistence type="predicted"/>
<dbReference type="InParanoid" id="A0A151ZAQ0"/>
<feature type="region of interest" description="Disordered" evidence="1">
    <location>
        <begin position="39"/>
        <end position="64"/>
    </location>
</feature>
<dbReference type="InterPro" id="IPR013219">
    <property type="entry name" value="Ribosomal_mS33"/>
</dbReference>
<evidence type="ECO:0000313" key="3">
    <source>
        <dbReference type="Proteomes" id="UP000076078"/>
    </source>
</evidence>
<accession>A0A151ZAQ0</accession>
<name>A0A151ZAQ0_TIELA</name>
<dbReference type="AlphaFoldDB" id="A0A151ZAQ0"/>
<keyword evidence="3" id="KW-1185">Reference proteome</keyword>
<dbReference type="OrthoDB" id="16985at2759"/>
<dbReference type="Pfam" id="PF08293">
    <property type="entry name" value="MRP-S33"/>
    <property type="match status" value="1"/>
</dbReference>
<feature type="compositionally biased region" description="Basic residues" evidence="1">
    <location>
        <begin position="290"/>
        <end position="305"/>
    </location>
</feature>
<feature type="compositionally biased region" description="Acidic residues" evidence="1">
    <location>
        <begin position="54"/>
        <end position="64"/>
    </location>
</feature>
<dbReference type="Proteomes" id="UP000076078">
    <property type="component" value="Unassembled WGS sequence"/>
</dbReference>
<feature type="compositionally biased region" description="Basic and acidic residues" evidence="1">
    <location>
        <begin position="278"/>
        <end position="287"/>
    </location>
</feature>
<comment type="caution">
    <text evidence="2">The sequence shown here is derived from an EMBL/GenBank/DDBJ whole genome shotgun (WGS) entry which is preliminary data.</text>
</comment>
<gene>
    <name evidence="2" type="ORF">DLAC_07913</name>
</gene>
<feature type="region of interest" description="Disordered" evidence="1">
    <location>
        <begin position="278"/>
        <end position="305"/>
    </location>
</feature>
<protein>
    <submittedName>
        <fullName evidence="2">Uncharacterized protein</fullName>
    </submittedName>
</protein>
<evidence type="ECO:0000313" key="2">
    <source>
        <dbReference type="EMBL" id="KYQ91015.1"/>
    </source>
</evidence>
<dbReference type="EMBL" id="LODT01000035">
    <property type="protein sequence ID" value="KYQ91015.1"/>
    <property type="molecule type" value="Genomic_DNA"/>
</dbReference>